<dbReference type="Proteomes" id="UP000554837">
    <property type="component" value="Unassembled WGS sequence"/>
</dbReference>
<name>A0A840S056_9BURK</name>
<dbReference type="InterPro" id="IPR001478">
    <property type="entry name" value="PDZ"/>
</dbReference>
<dbReference type="RefSeq" id="WP_138858150.1">
    <property type="nucleotide sequence ID" value="NZ_CP040709.1"/>
</dbReference>
<dbReference type="Gene3D" id="3.90.226.10">
    <property type="entry name" value="2-enoyl-CoA Hydratase, Chain A, domain 1"/>
    <property type="match status" value="1"/>
</dbReference>
<dbReference type="PROSITE" id="PS50106">
    <property type="entry name" value="PDZ"/>
    <property type="match status" value="1"/>
</dbReference>
<dbReference type="SUPFAM" id="SSF52096">
    <property type="entry name" value="ClpP/crotonase"/>
    <property type="match status" value="1"/>
</dbReference>
<dbReference type="OrthoDB" id="7266775at2"/>
<dbReference type="InterPro" id="IPR029045">
    <property type="entry name" value="ClpP/crotonase-like_dom_sf"/>
</dbReference>
<keyword evidence="4" id="KW-1185">Reference proteome</keyword>
<evidence type="ECO:0000313" key="3">
    <source>
        <dbReference type="EMBL" id="MBB5202748.1"/>
    </source>
</evidence>
<dbReference type="SUPFAM" id="SSF50156">
    <property type="entry name" value="PDZ domain-like"/>
    <property type="match status" value="1"/>
</dbReference>
<evidence type="ECO:0000259" key="2">
    <source>
        <dbReference type="PROSITE" id="PS50106"/>
    </source>
</evidence>
<accession>A0A840S056</accession>
<dbReference type="GO" id="GO:0006508">
    <property type="term" value="P:proteolysis"/>
    <property type="evidence" value="ECO:0007669"/>
    <property type="project" value="UniProtKB-KW"/>
</dbReference>
<protein>
    <submittedName>
        <fullName evidence="3">Carboxyl-terminal processing protease</fullName>
        <ecNumber evidence="3">3.4.21.102</ecNumber>
    </submittedName>
</protein>
<dbReference type="PANTHER" id="PTHR32060:SF30">
    <property type="entry name" value="CARBOXY-TERMINAL PROCESSING PROTEASE CTPA"/>
    <property type="match status" value="1"/>
</dbReference>
<proteinExistence type="predicted"/>
<dbReference type="GO" id="GO:0004252">
    <property type="term" value="F:serine-type endopeptidase activity"/>
    <property type="evidence" value="ECO:0007669"/>
    <property type="project" value="UniProtKB-EC"/>
</dbReference>
<feature type="domain" description="PDZ" evidence="2">
    <location>
        <begin position="107"/>
        <end position="163"/>
    </location>
</feature>
<dbReference type="EC" id="3.4.21.102" evidence="3"/>
<dbReference type="InterPro" id="IPR036034">
    <property type="entry name" value="PDZ_sf"/>
</dbReference>
<dbReference type="GO" id="GO:0007165">
    <property type="term" value="P:signal transduction"/>
    <property type="evidence" value="ECO:0007669"/>
    <property type="project" value="TreeGrafter"/>
</dbReference>
<organism evidence="3 4">
    <name type="scientific">Inhella inkyongensis</name>
    <dbReference type="NCBI Taxonomy" id="392593"/>
    <lineage>
        <taxon>Bacteria</taxon>
        <taxon>Pseudomonadati</taxon>
        <taxon>Pseudomonadota</taxon>
        <taxon>Betaproteobacteria</taxon>
        <taxon>Burkholderiales</taxon>
        <taxon>Sphaerotilaceae</taxon>
        <taxon>Inhella</taxon>
    </lineage>
</organism>
<sequence>MLISAWMQRGLRPAFFFGLVSLLAGCAVVPPAPRDAGEREALLQRVWQLIDERHVDPAPPGWGDAPLRHRAAVLGASEADPEALWQALDGLAGERRDAHTRVEGPREVQRKTEDRGPSLGLGLAQLEGQWVIDRVLPDSPAFDAGLRPGDVLLQWQGRSPEDLWAEHLRDARQSSTAQARELSALRRWLDGPLGSTVALRWQNASGAVQEQSLSRRERPTPARWRLELRPSGVGVLQWNRFDVGIEAALVKALRELPPLKGLVLDLRGNGGGNFDMTKRLLDRLLPQSQPIQITQAKGGTDRQTHRAGGTAALYAGPLRVLMDRQSASGAEMLASSLQFHGRARVLGETSCGCLLGIRRHVPLAPQARLAISEMGITLPDGRRIEGQGVEPDRAVPRTLAALRAGRDEVLEAAEAELIAP</sequence>
<dbReference type="AlphaFoldDB" id="A0A840S056"/>
<dbReference type="InterPro" id="IPR005151">
    <property type="entry name" value="Tail-specific_protease"/>
</dbReference>
<dbReference type="CDD" id="cd06567">
    <property type="entry name" value="Peptidase_S41"/>
    <property type="match status" value="1"/>
</dbReference>
<feature type="region of interest" description="Disordered" evidence="1">
    <location>
        <begin position="95"/>
        <end position="116"/>
    </location>
</feature>
<gene>
    <name evidence="3" type="ORF">HNQ51_000041</name>
</gene>
<comment type="caution">
    <text evidence="3">The sequence shown here is derived from an EMBL/GenBank/DDBJ whole genome shotgun (WGS) entry which is preliminary data.</text>
</comment>
<dbReference type="EMBL" id="JACHHO010000001">
    <property type="protein sequence ID" value="MBB5202748.1"/>
    <property type="molecule type" value="Genomic_DNA"/>
</dbReference>
<dbReference type="GO" id="GO:0030288">
    <property type="term" value="C:outer membrane-bounded periplasmic space"/>
    <property type="evidence" value="ECO:0007669"/>
    <property type="project" value="TreeGrafter"/>
</dbReference>
<dbReference type="SMART" id="SM00245">
    <property type="entry name" value="TSPc"/>
    <property type="match status" value="1"/>
</dbReference>
<dbReference type="Pfam" id="PF03572">
    <property type="entry name" value="Peptidase_S41"/>
    <property type="match status" value="1"/>
</dbReference>
<keyword evidence="3" id="KW-0378">Hydrolase</keyword>
<reference evidence="3 4" key="1">
    <citation type="submission" date="2020-08" db="EMBL/GenBank/DDBJ databases">
        <title>Genomic Encyclopedia of Type Strains, Phase IV (KMG-IV): sequencing the most valuable type-strain genomes for metagenomic binning, comparative biology and taxonomic classification.</title>
        <authorList>
            <person name="Goeker M."/>
        </authorList>
    </citation>
    <scope>NUCLEOTIDE SEQUENCE [LARGE SCALE GENOMIC DNA]</scope>
    <source>
        <strain evidence="3 4">DSM 23958</strain>
    </source>
</reference>
<dbReference type="Gene3D" id="2.30.42.10">
    <property type="match status" value="1"/>
</dbReference>
<dbReference type="PANTHER" id="PTHR32060">
    <property type="entry name" value="TAIL-SPECIFIC PROTEASE"/>
    <property type="match status" value="1"/>
</dbReference>
<dbReference type="Gene3D" id="3.30.750.44">
    <property type="match status" value="1"/>
</dbReference>
<evidence type="ECO:0000313" key="4">
    <source>
        <dbReference type="Proteomes" id="UP000554837"/>
    </source>
</evidence>
<evidence type="ECO:0000256" key="1">
    <source>
        <dbReference type="SAM" id="MobiDB-lite"/>
    </source>
</evidence>
<keyword evidence="3" id="KW-0645">Protease</keyword>